<dbReference type="EMBL" id="VYSG01000004">
    <property type="protein sequence ID" value="NEG70541.1"/>
    <property type="molecule type" value="Genomic_DNA"/>
</dbReference>
<gene>
    <name evidence="3" type="ORF">F6S87_08045</name>
</gene>
<accession>A0A6I5N9S0</accession>
<proteinExistence type="predicted"/>
<evidence type="ECO:0000259" key="2">
    <source>
        <dbReference type="PROSITE" id="PS51272"/>
    </source>
</evidence>
<reference evidence="3 4" key="1">
    <citation type="submission" date="2019-09" db="EMBL/GenBank/DDBJ databases">
        <title>Phylogenetic characterization of a novel taxon of the genus Bifidobacterium: Bifidobacterium choloepi sp. nov.</title>
        <authorList>
            <person name="Modesto M."/>
            <person name="Satti M."/>
        </authorList>
    </citation>
    <scope>NUCLEOTIDE SEQUENCE [LARGE SCALE GENOMIC DNA]</scope>
    <source>
        <strain evidence="3 4">BRDM6</strain>
    </source>
</reference>
<dbReference type="InterPro" id="IPR001119">
    <property type="entry name" value="SLH_dom"/>
</dbReference>
<sequence>MAAGGEKQPAEATGITEGWLVKATVGDIGNGNDSSATDSTENEVYGSGTQTVSVREFRPGNAIVRQDMAAFLYRLAGSPAYTPSAADEAYFADVDDNTDHAREIWWCASVGITTGWEEKNGTRTFRGMNEVIRQDMAAFLHRTYNVMRA</sequence>
<evidence type="ECO:0000313" key="3">
    <source>
        <dbReference type="EMBL" id="NEG70541.1"/>
    </source>
</evidence>
<dbReference type="AlphaFoldDB" id="A0A6I5N9S0"/>
<feature type="domain" description="SLH" evidence="2">
    <location>
        <begin position="87"/>
        <end position="149"/>
    </location>
</feature>
<protein>
    <recommendedName>
        <fullName evidence="2">SLH domain-containing protein</fullName>
    </recommendedName>
</protein>
<feature type="region of interest" description="Disordered" evidence="1">
    <location>
        <begin position="29"/>
        <end position="50"/>
    </location>
</feature>
<dbReference type="Proteomes" id="UP000469292">
    <property type="component" value="Unassembled WGS sequence"/>
</dbReference>
<name>A0A6I5N9S0_9BIFI</name>
<evidence type="ECO:0000313" key="4">
    <source>
        <dbReference type="Proteomes" id="UP000469292"/>
    </source>
</evidence>
<keyword evidence="4" id="KW-1185">Reference proteome</keyword>
<evidence type="ECO:0000256" key="1">
    <source>
        <dbReference type="SAM" id="MobiDB-lite"/>
    </source>
</evidence>
<dbReference type="PROSITE" id="PS51272">
    <property type="entry name" value="SLH"/>
    <property type="match status" value="1"/>
</dbReference>
<comment type="caution">
    <text evidence="3">The sequence shown here is derived from an EMBL/GenBank/DDBJ whole genome shotgun (WGS) entry which is preliminary data.</text>
</comment>
<organism evidence="3 4">
    <name type="scientific">Bifidobacterium choloepi</name>
    <dbReference type="NCBI Taxonomy" id="2614131"/>
    <lineage>
        <taxon>Bacteria</taxon>
        <taxon>Bacillati</taxon>
        <taxon>Actinomycetota</taxon>
        <taxon>Actinomycetes</taxon>
        <taxon>Bifidobacteriales</taxon>
        <taxon>Bifidobacteriaceae</taxon>
        <taxon>Bifidobacterium</taxon>
    </lineage>
</organism>